<evidence type="ECO:0000313" key="2">
    <source>
        <dbReference type="EMBL" id="SEI66862.1"/>
    </source>
</evidence>
<dbReference type="AlphaFoldDB" id="A0A1H6STF7"/>
<dbReference type="STRING" id="64971.SAMN05421831_10718"/>
<proteinExistence type="predicted"/>
<keyword evidence="1" id="KW-1133">Transmembrane helix</keyword>
<reference evidence="3" key="1">
    <citation type="submission" date="2016-10" db="EMBL/GenBank/DDBJ databases">
        <authorList>
            <person name="Varghese N."/>
            <person name="Submissions S."/>
        </authorList>
    </citation>
    <scope>NUCLEOTIDE SEQUENCE [LARGE SCALE GENOMIC DNA]</scope>
    <source>
        <strain evidence="3">DSM 7165</strain>
    </source>
</reference>
<organism evidence="2 3">
    <name type="scientific">Allopseudospirillum japonicum</name>
    <dbReference type="NCBI Taxonomy" id="64971"/>
    <lineage>
        <taxon>Bacteria</taxon>
        <taxon>Pseudomonadati</taxon>
        <taxon>Pseudomonadota</taxon>
        <taxon>Gammaproteobacteria</taxon>
        <taxon>Oceanospirillales</taxon>
        <taxon>Oceanospirillaceae</taxon>
        <taxon>Allopseudospirillum</taxon>
    </lineage>
</organism>
<feature type="transmembrane region" description="Helical" evidence="1">
    <location>
        <begin position="15"/>
        <end position="36"/>
    </location>
</feature>
<evidence type="ECO:0000256" key="1">
    <source>
        <dbReference type="SAM" id="Phobius"/>
    </source>
</evidence>
<dbReference type="EMBL" id="FNYH01000007">
    <property type="protein sequence ID" value="SEI66862.1"/>
    <property type="molecule type" value="Genomic_DNA"/>
</dbReference>
<protein>
    <recommendedName>
        <fullName evidence="4">PilX N-terminal</fullName>
    </recommendedName>
</protein>
<sequence length="350" mass="39906">MIYIKHLRYNKSQGIVSLIFVSFILFILASLTLFSARINLADIRMAHLSQETHKAYYAANTGIDYAIAWLSEPSHQPNWQYQDQQRWADLQISALGSGAQNYQVNIQYQQQYFPKISPYIFIKASAYADNQSHIKAQQSIWVTDKLPLLNEAAKNIPPIINHACIETESVYPGFNQQGEPLPYAYASANTECVHQQHQFISDLNDPWSYLVNARLDRETYKKLAQQESVRPVSARRFFYVDAAKIQQKIWQPEAQVLGTPEQQVFIYFPAQAACPKLQNVTLYALVFIEGDCDASQWQQVEIVGALVVNGKLNNLNKQTEIYSLSHHHLGATLEIAGIGVHRILGSWRDF</sequence>
<accession>A0A1H6STF7</accession>
<keyword evidence="3" id="KW-1185">Reference proteome</keyword>
<name>A0A1H6STF7_9GAMM</name>
<keyword evidence="1" id="KW-0812">Transmembrane</keyword>
<gene>
    <name evidence="2" type="ORF">SAMN05421831_10718</name>
</gene>
<dbReference type="Proteomes" id="UP000242999">
    <property type="component" value="Unassembled WGS sequence"/>
</dbReference>
<evidence type="ECO:0008006" key="4">
    <source>
        <dbReference type="Google" id="ProtNLM"/>
    </source>
</evidence>
<evidence type="ECO:0000313" key="3">
    <source>
        <dbReference type="Proteomes" id="UP000242999"/>
    </source>
</evidence>
<keyword evidence="1" id="KW-0472">Membrane</keyword>